<comment type="caution">
    <text evidence="2">The sequence shown here is derived from an EMBL/GenBank/DDBJ whole genome shotgun (WGS) entry which is preliminary data.</text>
</comment>
<name>A0ABS1WZ10_9GAMM</name>
<dbReference type="PANTHER" id="PTHR43591">
    <property type="entry name" value="METHYLTRANSFERASE"/>
    <property type="match status" value="1"/>
</dbReference>
<reference evidence="2 3" key="1">
    <citation type="journal article" date="2021" name="Int. J. Syst. Evol. Microbiol.">
        <title>Steroidobacter gossypii sp. nov., isolated from soil of cotton cropping field.</title>
        <authorList>
            <person name="Huang R."/>
            <person name="Yang S."/>
            <person name="Zhen C."/>
            <person name="Liu W."/>
        </authorList>
    </citation>
    <scope>NUCLEOTIDE SEQUENCE [LARGE SCALE GENOMIC DNA]</scope>
    <source>
        <strain evidence="2 3">S1-65</strain>
    </source>
</reference>
<dbReference type="GO" id="GO:0032259">
    <property type="term" value="P:methylation"/>
    <property type="evidence" value="ECO:0007669"/>
    <property type="project" value="UniProtKB-KW"/>
</dbReference>
<keyword evidence="3" id="KW-1185">Reference proteome</keyword>
<dbReference type="GO" id="GO:0008168">
    <property type="term" value="F:methyltransferase activity"/>
    <property type="evidence" value="ECO:0007669"/>
    <property type="project" value="UniProtKB-KW"/>
</dbReference>
<feature type="domain" description="Methyltransferase" evidence="1">
    <location>
        <begin position="57"/>
        <end position="151"/>
    </location>
</feature>
<dbReference type="Proteomes" id="UP000661077">
    <property type="component" value="Unassembled WGS sequence"/>
</dbReference>
<protein>
    <submittedName>
        <fullName evidence="2">Class I SAM-dependent methyltransferase</fullName>
    </submittedName>
</protein>
<evidence type="ECO:0000313" key="3">
    <source>
        <dbReference type="Proteomes" id="UP000661077"/>
    </source>
</evidence>
<sequence length="275" mass="31253">MSVDVRTREEPKRVLQQMEVHSKWVDHFRGKENEPFYDLAFDFIARQFGPPDTADPVIDAGCGSGTKSLHLARRGYRVIGLDISESILEEARKAATQAGLASQIELRRADLTNTDLPTQSARRVICWGVLMHVPAIDKAVAELARIVAPGGTLVISEGNRRSLQSVGLRTLKRLLGRQRGEFVDTPAGLEHWEQTSSGRFMTRQADIPWLIREFQRHGLRLERRQAGQFSEIFMLLPWKFARQLVHAFNNTWFRVMPWGGPAYGNLLVFRRPPSL</sequence>
<evidence type="ECO:0000313" key="2">
    <source>
        <dbReference type="EMBL" id="MBM0106213.1"/>
    </source>
</evidence>
<dbReference type="SUPFAM" id="SSF53335">
    <property type="entry name" value="S-adenosyl-L-methionine-dependent methyltransferases"/>
    <property type="match status" value="1"/>
</dbReference>
<dbReference type="RefSeq" id="WP_203168325.1">
    <property type="nucleotide sequence ID" value="NZ_JAEVLS010000003.1"/>
</dbReference>
<proteinExistence type="predicted"/>
<dbReference type="Pfam" id="PF13649">
    <property type="entry name" value="Methyltransf_25"/>
    <property type="match status" value="1"/>
</dbReference>
<keyword evidence="2" id="KW-0808">Transferase</keyword>
<dbReference type="InterPro" id="IPR041698">
    <property type="entry name" value="Methyltransf_25"/>
</dbReference>
<keyword evidence="2" id="KW-0489">Methyltransferase</keyword>
<dbReference type="CDD" id="cd02440">
    <property type="entry name" value="AdoMet_MTases"/>
    <property type="match status" value="1"/>
</dbReference>
<gene>
    <name evidence="2" type="ORF">JM946_15885</name>
</gene>
<organism evidence="2 3">
    <name type="scientific">Steroidobacter gossypii</name>
    <dbReference type="NCBI Taxonomy" id="2805490"/>
    <lineage>
        <taxon>Bacteria</taxon>
        <taxon>Pseudomonadati</taxon>
        <taxon>Pseudomonadota</taxon>
        <taxon>Gammaproteobacteria</taxon>
        <taxon>Steroidobacterales</taxon>
        <taxon>Steroidobacteraceae</taxon>
        <taxon>Steroidobacter</taxon>
    </lineage>
</organism>
<dbReference type="Gene3D" id="3.40.50.150">
    <property type="entry name" value="Vaccinia Virus protein VP39"/>
    <property type="match status" value="1"/>
</dbReference>
<dbReference type="InterPro" id="IPR029063">
    <property type="entry name" value="SAM-dependent_MTases_sf"/>
</dbReference>
<accession>A0ABS1WZ10</accession>
<dbReference type="EMBL" id="JAEVLS010000003">
    <property type="protein sequence ID" value="MBM0106213.1"/>
    <property type="molecule type" value="Genomic_DNA"/>
</dbReference>
<evidence type="ECO:0000259" key="1">
    <source>
        <dbReference type="Pfam" id="PF13649"/>
    </source>
</evidence>